<feature type="transmembrane region" description="Helical" evidence="8">
    <location>
        <begin position="428"/>
        <end position="446"/>
    </location>
</feature>
<comment type="subcellular location">
    <subcellularLocation>
        <location evidence="1">Cell membrane</location>
        <topology evidence="1">Multi-pass membrane protein</topology>
    </subcellularLocation>
</comment>
<name>A0A7R9BKD6_9CRUS</name>
<dbReference type="AlphaFoldDB" id="A0A7R9BKD6"/>
<proteinExistence type="inferred from homology"/>
<dbReference type="EMBL" id="CAJPEX010000416">
    <property type="protein sequence ID" value="CAG0915584.1"/>
    <property type="molecule type" value="Genomic_DNA"/>
</dbReference>
<feature type="transmembrane region" description="Helical" evidence="8">
    <location>
        <begin position="488"/>
        <end position="510"/>
    </location>
</feature>
<dbReference type="InterPro" id="IPR000742">
    <property type="entry name" value="EGF"/>
</dbReference>
<dbReference type="PANTHER" id="PTHR14319:SF3">
    <property type="entry name" value="TRANSMEMBRANE PROTEIN-LIKE PROTEIN"/>
    <property type="match status" value="1"/>
</dbReference>
<feature type="transmembrane region" description="Helical" evidence="8">
    <location>
        <begin position="607"/>
        <end position="623"/>
    </location>
</feature>
<organism evidence="10">
    <name type="scientific">Notodromas monacha</name>
    <dbReference type="NCBI Taxonomy" id="399045"/>
    <lineage>
        <taxon>Eukaryota</taxon>
        <taxon>Metazoa</taxon>
        <taxon>Ecdysozoa</taxon>
        <taxon>Arthropoda</taxon>
        <taxon>Crustacea</taxon>
        <taxon>Oligostraca</taxon>
        <taxon>Ostracoda</taxon>
        <taxon>Podocopa</taxon>
        <taxon>Podocopida</taxon>
        <taxon>Cypridocopina</taxon>
        <taxon>Cypridoidea</taxon>
        <taxon>Cyprididae</taxon>
        <taxon>Notodromas</taxon>
    </lineage>
</organism>
<evidence type="ECO:0000256" key="7">
    <source>
        <dbReference type="PROSITE-ProRule" id="PRU00076"/>
    </source>
</evidence>
<dbReference type="PANTHER" id="PTHR14319">
    <property type="entry name" value="FIVE-SPAN TRANSMEMBRANE PROTEIN M83"/>
    <property type="match status" value="1"/>
</dbReference>
<keyword evidence="11" id="KW-1185">Reference proteome</keyword>
<feature type="disulfide bond" evidence="7">
    <location>
        <begin position="398"/>
        <end position="407"/>
    </location>
</feature>
<dbReference type="GO" id="GO:0005886">
    <property type="term" value="C:plasma membrane"/>
    <property type="evidence" value="ECO:0007669"/>
    <property type="project" value="UniProtKB-SubCell"/>
</dbReference>
<comment type="caution">
    <text evidence="7">Lacks conserved residue(s) required for the propagation of feature annotation.</text>
</comment>
<feature type="transmembrane region" description="Helical" evidence="8">
    <location>
        <begin position="522"/>
        <end position="540"/>
    </location>
</feature>
<dbReference type="PROSITE" id="PS00022">
    <property type="entry name" value="EGF_1"/>
    <property type="match status" value="1"/>
</dbReference>
<evidence type="ECO:0000259" key="9">
    <source>
        <dbReference type="PROSITE" id="PS50026"/>
    </source>
</evidence>
<keyword evidence="7" id="KW-1015">Disulfide bond</keyword>
<feature type="domain" description="EGF-like" evidence="9">
    <location>
        <begin position="369"/>
        <end position="408"/>
    </location>
</feature>
<keyword evidence="3" id="KW-1003">Cell membrane</keyword>
<dbReference type="InterPro" id="IPR021910">
    <property type="entry name" value="NGX6/PGAP6/MYMK"/>
</dbReference>
<keyword evidence="5 8" id="KW-1133">Transmembrane helix</keyword>
<accession>A0A7R9BKD6</accession>
<evidence type="ECO:0000256" key="6">
    <source>
        <dbReference type="ARBA" id="ARBA00023136"/>
    </source>
</evidence>
<reference evidence="10" key="1">
    <citation type="submission" date="2020-11" db="EMBL/GenBank/DDBJ databases">
        <authorList>
            <person name="Tran Van P."/>
        </authorList>
    </citation>
    <scope>NUCLEOTIDE SEQUENCE</scope>
</reference>
<dbReference type="PROSITE" id="PS01186">
    <property type="entry name" value="EGF_2"/>
    <property type="match status" value="1"/>
</dbReference>
<evidence type="ECO:0000256" key="4">
    <source>
        <dbReference type="ARBA" id="ARBA00022692"/>
    </source>
</evidence>
<comment type="similarity">
    <text evidence="2">Belongs to the TMEM8 family.</text>
</comment>
<dbReference type="PROSITE" id="PS50026">
    <property type="entry name" value="EGF_3"/>
    <property type="match status" value="1"/>
</dbReference>
<keyword evidence="7" id="KW-0245">EGF-like domain</keyword>
<protein>
    <recommendedName>
        <fullName evidence="9">EGF-like domain-containing protein</fullName>
    </recommendedName>
</protein>
<dbReference type="OrthoDB" id="69646at2759"/>
<evidence type="ECO:0000313" key="10">
    <source>
        <dbReference type="EMBL" id="CAD7275432.1"/>
    </source>
</evidence>
<dbReference type="Pfam" id="PF12036">
    <property type="entry name" value="DUF3522"/>
    <property type="match status" value="1"/>
</dbReference>
<evidence type="ECO:0000256" key="2">
    <source>
        <dbReference type="ARBA" id="ARBA00005542"/>
    </source>
</evidence>
<feature type="transmembrane region" description="Helical" evidence="8">
    <location>
        <begin position="451"/>
        <end position="468"/>
    </location>
</feature>
<keyword evidence="6 8" id="KW-0472">Membrane</keyword>
<gene>
    <name evidence="10" type="ORF">NMOB1V02_LOCUS3228</name>
</gene>
<evidence type="ECO:0000256" key="5">
    <source>
        <dbReference type="ARBA" id="ARBA00022989"/>
    </source>
</evidence>
<dbReference type="EMBL" id="OA882453">
    <property type="protein sequence ID" value="CAD7275432.1"/>
    <property type="molecule type" value="Genomic_DNA"/>
</dbReference>
<feature type="transmembrane region" description="Helical" evidence="8">
    <location>
        <begin position="577"/>
        <end position="595"/>
    </location>
</feature>
<keyword evidence="4 8" id="KW-0812">Transmembrane</keyword>
<dbReference type="SUPFAM" id="SSF57196">
    <property type="entry name" value="EGF/Laminin"/>
    <property type="match status" value="1"/>
</dbReference>
<dbReference type="Proteomes" id="UP000678499">
    <property type="component" value="Unassembled WGS sequence"/>
</dbReference>
<evidence type="ECO:0000313" key="11">
    <source>
        <dbReference type="Proteomes" id="UP000678499"/>
    </source>
</evidence>
<feature type="transmembrane region" description="Helical" evidence="8">
    <location>
        <begin position="546"/>
        <end position="565"/>
    </location>
</feature>
<dbReference type="Gene3D" id="2.10.25.10">
    <property type="entry name" value="Laminin"/>
    <property type="match status" value="1"/>
</dbReference>
<evidence type="ECO:0000256" key="3">
    <source>
        <dbReference type="ARBA" id="ARBA00022475"/>
    </source>
</evidence>
<evidence type="ECO:0000256" key="8">
    <source>
        <dbReference type="SAM" id="Phobius"/>
    </source>
</evidence>
<evidence type="ECO:0000256" key="1">
    <source>
        <dbReference type="ARBA" id="ARBA00004651"/>
    </source>
</evidence>
<sequence>MADFHTEAVASFEKSPAAGLRVASPKPGAWFAVAYLPAWDERVNLQGFSHKCRYSIGVVAHWVRSEEIKTLVLGQNHQLETTSSFRRYRFYVDGGVASVKLIFDGCRAVNGSERRLADVSSCLTNMVLVPEAPPFDAASEASAVLLGDLGFGAGQVIKEVSTGIRHDGSHYYLGVTSPGKVNFSVRIEPGTVCDTGGNLRNCPNWVKLTRVSRSVDFEADFFVEDADDEINQVMLKEDRPVLLTFVVLSYVDIGGSLHIRISPDFSSNSSAEVVTETPSQVTLVKAFLDTATILQSVPGNRSPNLTASFTKKTDFLSIPFPRAGSYSLYLTLECFNSQSRAAEVCREADNGNGIPIQVDVMTRMCAVPDWDGERRLCGRRGTCIELHRRRWFFSTCECYPGYTGWNCSQDVNVGWTFSSQEMLSPGRAMFILTLSNAAFIPVIVLAVRRRLWTPAGVYAAMAAFSVAYHVCDETSNASEPALGYELCIVWFEVLAFLDFLGSSAGIWVTVTSLADVSPGVESALMVVGVLFLAGGVRYSRTGLVPIFLPLLLGAAIAVGTNARTFWRKRKVEVEWRLVVIGASIALAGFCLYAFVETKLNYPVVHSVWHMVIALALVFLLPRFPRHEPNLSRDSVRYSGTELMLVTNHSEMDDDAWLIDGAERTAES</sequence>